<name>A0A173TCP9_ANAHA</name>
<keyword evidence="1" id="KW-0175">Coiled coil</keyword>
<dbReference type="Proteomes" id="UP000095598">
    <property type="component" value="Unassembled WGS sequence"/>
</dbReference>
<evidence type="ECO:0000313" key="2">
    <source>
        <dbReference type="EMBL" id="CUM99919.1"/>
    </source>
</evidence>
<evidence type="ECO:0000313" key="3">
    <source>
        <dbReference type="Proteomes" id="UP000095598"/>
    </source>
</evidence>
<gene>
    <name evidence="2" type="ORF">ERS852425_01961</name>
</gene>
<organism evidence="2 3">
    <name type="scientific">Anaerostipes hadrus</name>
    <dbReference type="NCBI Taxonomy" id="649756"/>
    <lineage>
        <taxon>Bacteria</taxon>
        <taxon>Bacillati</taxon>
        <taxon>Bacillota</taxon>
        <taxon>Clostridia</taxon>
        <taxon>Lachnospirales</taxon>
        <taxon>Lachnospiraceae</taxon>
        <taxon>Anaerostipes</taxon>
    </lineage>
</organism>
<dbReference type="AlphaFoldDB" id="A0A173TCP9"/>
<sequence length="149" mass="17486">MHPIAVSKKGGIKMYEFKVGDEVYFSPYNLNYYESFHGMIIRFEQSIDPKRKFAVIHCGHGRFAREYHVFPENLYHTEEEALDILRQELRARINKVKKNIHTLEDVLKFLYNNDISIDAAGKGDDYCVWEERIAVRELVKEICGIDLGE</sequence>
<evidence type="ECO:0000256" key="1">
    <source>
        <dbReference type="SAM" id="Coils"/>
    </source>
</evidence>
<proteinExistence type="predicted"/>
<feature type="coiled-coil region" evidence="1">
    <location>
        <begin position="79"/>
        <end position="113"/>
    </location>
</feature>
<accession>A0A173TCP9</accession>
<dbReference type="EMBL" id="CYXT01000014">
    <property type="protein sequence ID" value="CUM99919.1"/>
    <property type="molecule type" value="Genomic_DNA"/>
</dbReference>
<protein>
    <submittedName>
        <fullName evidence="2">Uncharacterized protein</fullName>
    </submittedName>
</protein>
<reference evidence="2 3" key="1">
    <citation type="submission" date="2015-09" db="EMBL/GenBank/DDBJ databases">
        <authorList>
            <consortium name="Pathogen Informatics"/>
        </authorList>
    </citation>
    <scope>NUCLEOTIDE SEQUENCE [LARGE SCALE GENOMIC DNA]</scope>
    <source>
        <strain evidence="2 3">2789STDY5608868</strain>
    </source>
</reference>